<evidence type="ECO:0000256" key="1">
    <source>
        <dbReference type="SAM" id="Phobius"/>
    </source>
</evidence>
<accession>A0ABW1VFJ4</accession>
<protein>
    <submittedName>
        <fullName evidence="2">HXXEE domain-containing protein</fullName>
    </submittedName>
</protein>
<dbReference type="RefSeq" id="WP_386730572.1">
    <property type="nucleotide sequence ID" value="NZ_JBHSTP010000002.1"/>
</dbReference>
<reference evidence="3" key="1">
    <citation type="journal article" date="2019" name="Int. J. Syst. Evol. Microbiol.">
        <title>The Global Catalogue of Microorganisms (GCM) 10K type strain sequencing project: providing services to taxonomists for standard genome sequencing and annotation.</title>
        <authorList>
            <consortium name="The Broad Institute Genomics Platform"/>
            <consortium name="The Broad Institute Genome Sequencing Center for Infectious Disease"/>
            <person name="Wu L."/>
            <person name="Ma J."/>
        </authorList>
    </citation>
    <scope>NUCLEOTIDE SEQUENCE [LARGE SCALE GENOMIC DNA]</scope>
    <source>
        <strain evidence="3">CCUG 43304</strain>
    </source>
</reference>
<sequence length="158" mass="17041">MNARGPAHLFVAWAIHDVEEAMAFPSTCDSLADTTGIEALRLDQRQSWLAVGLMGTIVALACRRGKTSNVRSRFYRAMVAGLHAHVGTHLLASLLQRRYTAGVATALPVMLPGAESALREIRDSGEPLRAKDYVAGAALLVPAALACQLLARVLIRRR</sequence>
<evidence type="ECO:0000313" key="3">
    <source>
        <dbReference type="Proteomes" id="UP001596306"/>
    </source>
</evidence>
<name>A0ABW1VFJ4_9MICO</name>
<proteinExistence type="predicted"/>
<keyword evidence="1" id="KW-0472">Membrane</keyword>
<keyword evidence="1" id="KW-1133">Transmembrane helix</keyword>
<keyword evidence="1" id="KW-0812">Transmembrane</keyword>
<comment type="caution">
    <text evidence="2">The sequence shown here is derived from an EMBL/GenBank/DDBJ whole genome shotgun (WGS) entry which is preliminary data.</text>
</comment>
<dbReference type="Pfam" id="PF13787">
    <property type="entry name" value="HXXEE"/>
    <property type="match status" value="1"/>
</dbReference>
<gene>
    <name evidence="2" type="ORF">ACFQB0_09405</name>
</gene>
<dbReference type="EMBL" id="JBHSTP010000002">
    <property type="protein sequence ID" value="MFC6356322.1"/>
    <property type="molecule type" value="Genomic_DNA"/>
</dbReference>
<keyword evidence="3" id="KW-1185">Reference proteome</keyword>
<feature type="transmembrane region" description="Helical" evidence="1">
    <location>
        <begin position="133"/>
        <end position="155"/>
    </location>
</feature>
<organism evidence="2 3">
    <name type="scientific">Luethyella okanaganae</name>
    <dbReference type="NCBI Taxonomy" id="69372"/>
    <lineage>
        <taxon>Bacteria</taxon>
        <taxon>Bacillati</taxon>
        <taxon>Actinomycetota</taxon>
        <taxon>Actinomycetes</taxon>
        <taxon>Micrococcales</taxon>
        <taxon>Microbacteriaceae</taxon>
        <taxon>Luethyella</taxon>
    </lineage>
</organism>
<dbReference type="Proteomes" id="UP001596306">
    <property type="component" value="Unassembled WGS sequence"/>
</dbReference>
<evidence type="ECO:0000313" key="2">
    <source>
        <dbReference type="EMBL" id="MFC6356322.1"/>
    </source>
</evidence>
<dbReference type="InterPro" id="IPR025671">
    <property type="entry name" value="HXXEE"/>
</dbReference>